<dbReference type="Pfam" id="PF00535">
    <property type="entry name" value="Glycos_transf_2"/>
    <property type="match status" value="1"/>
</dbReference>
<dbReference type="PANTHER" id="PTHR43685:SF5">
    <property type="entry name" value="GLYCOSYLTRANSFERASE EPSE-RELATED"/>
    <property type="match status" value="1"/>
</dbReference>
<dbReference type="Gene3D" id="3.90.550.10">
    <property type="entry name" value="Spore Coat Polysaccharide Biosynthesis Protein SpsA, Chain A"/>
    <property type="match status" value="1"/>
</dbReference>
<proteinExistence type="inferred from homology"/>
<dbReference type="GO" id="GO:0016757">
    <property type="term" value="F:glycosyltransferase activity"/>
    <property type="evidence" value="ECO:0007669"/>
    <property type="project" value="UniProtKB-KW"/>
</dbReference>
<evidence type="ECO:0000313" key="6">
    <source>
        <dbReference type="Proteomes" id="UP000321798"/>
    </source>
</evidence>
<name>A0A512PH14_9CELL</name>
<dbReference type="OrthoDB" id="4529776at2"/>
<dbReference type="AlphaFoldDB" id="A0A512PH14"/>
<organism evidence="5 6">
    <name type="scientific">Cellulomonas soli</name>
    <dbReference type="NCBI Taxonomy" id="931535"/>
    <lineage>
        <taxon>Bacteria</taxon>
        <taxon>Bacillati</taxon>
        <taxon>Actinomycetota</taxon>
        <taxon>Actinomycetes</taxon>
        <taxon>Micrococcales</taxon>
        <taxon>Cellulomonadaceae</taxon>
        <taxon>Cellulomonas</taxon>
    </lineage>
</organism>
<dbReference type="InterPro" id="IPR029044">
    <property type="entry name" value="Nucleotide-diphossugar_trans"/>
</dbReference>
<dbReference type="Proteomes" id="UP000321798">
    <property type="component" value="Unassembled WGS sequence"/>
</dbReference>
<keyword evidence="6" id="KW-1185">Reference proteome</keyword>
<feature type="domain" description="Glycosyltransferase 2-like" evidence="4">
    <location>
        <begin position="57"/>
        <end position="177"/>
    </location>
</feature>
<dbReference type="CDD" id="cd00761">
    <property type="entry name" value="Glyco_tranf_GTA_type"/>
    <property type="match status" value="1"/>
</dbReference>
<gene>
    <name evidence="5" type="ORF">CSO01_32110</name>
</gene>
<dbReference type="EMBL" id="BKAL01000013">
    <property type="protein sequence ID" value="GEP70496.1"/>
    <property type="molecule type" value="Genomic_DNA"/>
</dbReference>
<keyword evidence="3 5" id="KW-0808">Transferase</keyword>
<evidence type="ECO:0000256" key="1">
    <source>
        <dbReference type="ARBA" id="ARBA00006739"/>
    </source>
</evidence>
<comment type="caution">
    <text evidence="5">The sequence shown here is derived from an EMBL/GenBank/DDBJ whole genome shotgun (WGS) entry which is preliminary data.</text>
</comment>
<dbReference type="InterPro" id="IPR050834">
    <property type="entry name" value="Glycosyltransf_2"/>
</dbReference>
<dbReference type="InterPro" id="IPR001173">
    <property type="entry name" value="Glyco_trans_2-like"/>
</dbReference>
<sequence length="397" mass="42691">MSTLGGLSARARSVVDHRSVSTPALGALAAVRPRHLRPRLRVPAGQAAPLTRRPTVSVIIPCYNYAHFLPGAVRSALDQDGVDVQVVVVDDCSTDGTRRVAHGFAAEDPRVVPVDNDVNLGHVRAFNRGLEQATGEFVARLDADDLLTPGSLARACALFDAEPDVGLVYGHPRHFVTSVAPPAQVGRVGSTVWSGHDWLAERCRVGVNCITTPEAVVRASVIEQVGPLDTRLGYAQDMEMWCRVSSVSDVGRVDGADQALHRDHAGSMSATDGSGALLDLRERATVFDVVFGGPGGDLPDAAALHARARRTLAREAVDTVHRMLDRPGAQAEDVTALVDFAEETDPGVFGERRGRALVRRLEKVGPVSHRDLTSSLVGYWRSVLGELDYVRWTYQGI</sequence>
<protein>
    <submittedName>
        <fullName evidence="5">Glycosyl transferase</fullName>
    </submittedName>
</protein>
<dbReference type="SUPFAM" id="SSF53448">
    <property type="entry name" value="Nucleotide-diphospho-sugar transferases"/>
    <property type="match status" value="1"/>
</dbReference>
<comment type="similarity">
    <text evidence="1">Belongs to the glycosyltransferase 2 family.</text>
</comment>
<keyword evidence="2" id="KW-0328">Glycosyltransferase</keyword>
<accession>A0A512PH14</accession>
<dbReference type="PANTHER" id="PTHR43685">
    <property type="entry name" value="GLYCOSYLTRANSFERASE"/>
    <property type="match status" value="1"/>
</dbReference>
<reference evidence="5 6" key="1">
    <citation type="submission" date="2019-07" db="EMBL/GenBank/DDBJ databases">
        <title>Whole genome shotgun sequence of Cellulomonas soli NBRC 109434.</title>
        <authorList>
            <person name="Hosoyama A."/>
            <person name="Uohara A."/>
            <person name="Ohji S."/>
            <person name="Ichikawa N."/>
        </authorList>
    </citation>
    <scope>NUCLEOTIDE SEQUENCE [LARGE SCALE GENOMIC DNA]</scope>
    <source>
        <strain evidence="5 6">NBRC 109434</strain>
    </source>
</reference>
<evidence type="ECO:0000256" key="2">
    <source>
        <dbReference type="ARBA" id="ARBA00022676"/>
    </source>
</evidence>
<evidence type="ECO:0000313" key="5">
    <source>
        <dbReference type="EMBL" id="GEP70496.1"/>
    </source>
</evidence>
<dbReference type="RefSeq" id="WP_146954265.1">
    <property type="nucleotide sequence ID" value="NZ_BAABBJ010000001.1"/>
</dbReference>
<evidence type="ECO:0000259" key="4">
    <source>
        <dbReference type="Pfam" id="PF00535"/>
    </source>
</evidence>
<evidence type="ECO:0000256" key="3">
    <source>
        <dbReference type="ARBA" id="ARBA00022679"/>
    </source>
</evidence>